<proteinExistence type="predicted"/>
<evidence type="ECO:0008006" key="4">
    <source>
        <dbReference type="Google" id="ProtNLM"/>
    </source>
</evidence>
<protein>
    <recommendedName>
        <fullName evidence="4">CD80-like immunoglobulin C2-set domain-containing protein</fullName>
    </recommendedName>
</protein>
<gene>
    <name evidence="2" type="ORF">WN51_02547</name>
</gene>
<evidence type="ECO:0000313" key="3">
    <source>
        <dbReference type="Proteomes" id="UP000053105"/>
    </source>
</evidence>
<reference evidence="2 3" key="1">
    <citation type="submission" date="2015-07" db="EMBL/GenBank/DDBJ databases">
        <title>The genome of Melipona quadrifasciata.</title>
        <authorList>
            <person name="Pan H."/>
            <person name="Kapheim K."/>
        </authorList>
    </citation>
    <scope>NUCLEOTIDE SEQUENCE [LARGE SCALE GENOMIC DNA]</scope>
    <source>
        <strain evidence="2">0111107301</strain>
        <tissue evidence="2">Whole body</tissue>
    </source>
</reference>
<feature type="region of interest" description="Disordered" evidence="1">
    <location>
        <begin position="1"/>
        <end position="23"/>
    </location>
</feature>
<dbReference type="STRING" id="166423.A0A0N0BDR4"/>
<dbReference type="OrthoDB" id="6333371at2759"/>
<keyword evidence="3" id="KW-1185">Reference proteome</keyword>
<name>A0A0N0BDR4_9HYME</name>
<dbReference type="Proteomes" id="UP000053105">
    <property type="component" value="Unassembled WGS sequence"/>
</dbReference>
<feature type="compositionally biased region" description="Polar residues" evidence="1">
    <location>
        <begin position="12"/>
        <end position="23"/>
    </location>
</feature>
<dbReference type="EMBL" id="KQ435859">
    <property type="protein sequence ID" value="KOX70491.1"/>
    <property type="molecule type" value="Genomic_DNA"/>
</dbReference>
<accession>A0A0N0BDR4</accession>
<evidence type="ECO:0000256" key="1">
    <source>
        <dbReference type="SAM" id="MobiDB-lite"/>
    </source>
</evidence>
<sequence length="89" mass="9876">MKALEVERFLETPSTGNDEENIQTPNFTLFSIDLTLKTLPEGTPIIVSERERYDAGDTLRANCSLPPSKPPAHLSFTLNNVAFQSVQLV</sequence>
<dbReference type="AlphaFoldDB" id="A0A0N0BDR4"/>
<evidence type="ECO:0000313" key="2">
    <source>
        <dbReference type="EMBL" id="KOX70491.1"/>
    </source>
</evidence>
<organism evidence="2 3">
    <name type="scientific">Melipona quadrifasciata</name>
    <dbReference type="NCBI Taxonomy" id="166423"/>
    <lineage>
        <taxon>Eukaryota</taxon>
        <taxon>Metazoa</taxon>
        <taxon>Ecdysozoa</taxon>
        <taxon>Arthropoda</taxon>
        <taxon>Hexapoda</taxon>
        <taxon>Insecta</taxon>
        <taxon>Pterygota</taxon>
        <taxon>Neoptera</taxon>
        <taxon>Endopterygota</taxon>
        <taxon>Hymenoptera</taxon>
        <taxon>Apocrita</taxon>
        <taxon>Aculeata</taxon>
        <taxon>Apoidea</taxon>
        <taxon>Anthophila</taxon>
        <taxon>Apidae</taxon>
        <taxon>Melipona</taxon>
    </lineage>
</organism>
<feature type="compositionally biased region" description="Basic and acidic residues" evidence="1">
    <location>
        <begin position="1"/>
        <end position="10"/>
    </location>
</feature>